<protein>
    <recommendedName>
        <fullName evidence="3">Sigma-54 factor interaction domain-containing protein</fullName>
    </recommendedName>
</protein>
<dbReference type="Pfam" id="PF00158">
    <property type="entry name" value="Sigma54_activat"/>
    <property type="match status" value="1"/>
</dbReference>
<dbReference type="PANTHER" id="PTHR32071">
    <property type="entry name" value="TRANSCRIPTIONAL REGULATORY PROTEIN"/>
    <property type="match status" value="1"/>
</dbReference>
<dbReference type="InterPro" id="IPR027417">
    <property type="entry name" value="P-loop_NTPase"/>
</dbReference>
<dbReference type="GO" id="GO:0006355">
    <property type="term" value="P:regulation of DNA-templated transcription"/>
    <property type="evidence" value="ECO:0007669"/>
    <property type="project" value="InterPro"/>
</dbReference>
<dbReference type="Proteomes" id="UP000534783">
    <property type="component" value="Unassembled WGS sequence"/>
</dbReference>
<keyword evidence="1" id="KW-0547">Nucleotide-binding</keyword>
<evidence type="ECO:0000259" key="3">
    <source>
        <dbReference type="PROSITE" id="PS50045"/>
    </source>
</evidence>
<dbReference type="GO" id="GO:0005524">
    <property type="term" value="F:ATP binding"/>
    <property type="evidence" value="ECO:0007669"/>
    <property type="project" value="UniProtKB-KW"/>
</dbReference>
<gene>
    <name evidence="4" type="ORF">MNODULE_24035</name>
</gene>
<reference evidence="4 5" key="1">
    <citation type="journal article" date="2020" name="Nature">
        <title>Bacterial chemolithoautotrophy via manganese oxidation.</title>
        <authorList>
            <person name="Yu H."/>
            <person name="Leadbetter J.R."/>
        </authorList>
    </citation>
    <scope>NUCLEOTIDE SEQUENCE [LARGE SCALE GENOMIC DNA]</scope>
    <source>
        <strain evidence="4 5">Mn-1</strain>
    </source>
</reference>
<proteinExistence type="predicted"/>
<dbReference type="PROSITE" id="PS50045">
    <property type="entry name" value="SIGMA54_INTERACT_4"/>
    <property type="match status" value="1"/>
</dbReference>
<evidence type="ECO:0000313" key="4">
    <source>
        <dbReference type="EMBL" id="NKE73823.1"/>
    </source>
</evidence>
<dbReference type="Gene3D" id="3.40.50.300">
    <property type="entry name" value="P-loop containing nucleotide triphosphate hydrolases"/>
    <property type="match status" value="1"/>
</dbReference>
<name>A0A7X6IDL6_9BACT</name>
<dbReference type="AlphaFoldDB" id="A0A7X6IDL6"/>
<comment type="caution">
    <text evidence="4">The sequence shown here is derived from an EMBL/GenBank/DDBJ whole genome shotgun (WGS) entry which is preliminary data.</text>
</comment>
<evidence type="ECO:0000313" key="5">
    <source>
        <dbReference type="Proteomes" id="UP000534783"/>
    </source>
</evidence>
<keyword evidence="5" id="KW-1185">Reference proteome</keyword>
<dbReference type="SUPFAM" id="SSF52540">
    <property type="entry name" value="P-loop containing nucleoside triphosphate hydrolases"/>
    <property type="match status" value="1"/>
</dbReference>
<evidence type="ECO:0000256" key="1">
    <source>
        <dbReference type="ARBA" id="ARBA00022741"/>
    </source>
</evidence>
<evidence type="ECO:0000256" key="2">
    <source>
        <dbReference type="ARBA" id="ARBA00022840"/>
    </source>
</evidence>
<sequence length="143" mass="16272">MLKQDEYCCGSFALLIELNPDWEIEISLQAKKLLKTFEDKVIRRIGNIREQKVDVRIVTATNQSLEEAVRQGRFRSDLFFRLRIINLELPPLRSRGNDILLLAEHFLTINRGATGNKECALAPKPKKCFSIIPGPATSENFGT</sequence>
<dbReference type="InterPro" id="IPR002078">
    <property type="entry name" value="Sigma_54_int"/>
</dbReference>
<keyword evidence="2" id="KW-0067">ATP-binding</keyword>
<dbReference type="EMBL" id="VTOW01000014">
    <property type="protein sequence ID" value="NKE73823.1"/>
    <property type="molecule type" value="Genomic_DNA"/>
</dbReference>
<accession>A0A7X6IDL6</accession>
<organism evidence="4 5">
    <name type="scientific">Candidatus Manganitrophus noduliformans</name>
    <dbReference type="NCBI Taxonomy" id="2606439"/>
    <lineage>
        <taxon>Bacteria</taxon>
        <taxon>Pseudomonadati</taxon>
        <taxon>Nitrospirota</taxon>
        <taxon>Nitrospiria</taxon>
        <taxon>Candidatus Troglogloeales</taxon>
        <taxon>Candidatus Manganitrophaceae</taxon>
        <taxon>Candidatus Manganitrophus</taxon>
    </lineage>
</organism>
<feature type="domain" description="Sigma-54 factor interaction" evidence="3">
    <location>
        <begin position="32"/>
        <end position="107"/>
    </location>
</feature>